<dbReference type="GO" id="GO:0005759">
    <property type="term" value="C:mitochondrial matrix"/>
    <property type="evidence" value="ECO:0007669"/>
    <property type="project" value="UniProtKB-SubCell"/>
</dbReference>
<dbReference type="OrthoDB" id="241648at2759"/>
<comment type="subcellular location">
    <subcellularLocation>
        <location evidence="1">Mitochondrion matrix</location>
    </subcellularLocation>
</comment>
<evidence type="ECO:0000313" key="2">
    <source>
        <dbReference type="EMBL" id="KAF6157028.1"/>
    </source>
</evidence>
<sequence>MLMFEVTVAVDELAIWIARRVIELEDLPHGLSDEPVVLKPLADMLLFQFLGTFLRYHELEPSKRILSQPASGQHVALHDPNPQPDCIGYIHTKMSPADVARNGSEDARCICLREYVPTHLHLMDFELVKNSLRAVQERYMDSDKVLPPVRIIVVDGIEDVTIKVFVKRF</sequence>
<evidence type="ECO:0000313" key="3">
    <source>
        <dbReference type="Proteomes" id="UP000541444"/>
    </source>
</evidence>
<keyword evidence="1" id="KW-0418">Kinase</keyword>
<dbReference type="InterPro" id="IPR036890">
    <property type="entry name" value="HATPase_C_sf"/>
</dbReference>
<dbReference type="PANTHER" id="PTHR11947">
    <property type="entry name" value="PYRUVATE DEHYDROGENASE KINASE"/>
    <property type="match status" value="1"/>
</dbReference>
<proteinExistence type="inferred from homology"/>
<keyword evidence="1" id="KW-0808">Transferase</keyword>
<dbReference type="EMBL" id="JACGCM010001282">
    <property type="protein sequence ID" value="KAF6157028.1"/>
    <property type="molecule type" value="Genomic_DNA"/>
</dbReference>
<protein>
    <recommendedName>
        <fullName evidence="1">Protein-serine/threonine kinase</fullName>
        <ecNumber evidence="1">2.7.11.-</ecNumber>
    </recommendedName>
</protein>
<comment type="similarity">
    <text evidence="1">Belongs to the PDK/BCKDK protein kinase family.</text>
</comment>
<dbReference type="GO" id="GO:0010906">
    <property type="term" value="P:regulation of glucose metabolic process"/>
    <property type="evidence" value="ECO:0007669"/>
    <property type="project" value="TreeGrafter"/>
</dbReference>
<dbReference type="Proteomes" id="UP000541444">
    <property type="component" value="Unassembled WGS sequence"/>
</dbReference>
<dbReference type="AlphaFoldDB" id="A0A7J7MQM8"/>
<keyword evidence="1" id="KW-0067">ATP-binding</keyword>
<comment type="caution">
    <text evidence="2">The sequence shown here is derived from an EMBL/GenBank/DDBJ whole genome shotgun (WGS) entry which is preliminary data.</text>
</comment>
<keyword evidence="1" id="KW-0496">Mitochondrion</keyword>
<dbReference type="SUPFAM" id="SSF55874">
    <property type="entry name" value="ATPase domain of HSP90 chaperone/DNA topoisomerase II/histidine kinase"/>
    <property type="match status" value="1"/>
</dbReference>
<dbReference type="GO" id="GO:0004740">
    <property type="term" value="F:pyruvate dehydrogenase (acetyl-transferring) kinase activity"/>
    <property type="evidence" value="ECO:0007669"/>
    <property type="project" value="TreeGrafter"/>
</dbReference>
<dbReference type="EC" id="2.7.11.-" evidence="1"/>
<dbReference type="InterPro" id="IPR039028">
    <property type="entry name" value="BCKD/PDK"/>
</dbReference>
<organism evidence="2 3">
    <name type="scientific">Kingdonia uniflora</name>
    <dbReference type="NCBI Taxonomy" id="39325"/>
    <lineage>
        <taxon>Eukaryota</taxon>
        <taxon>Viridiplantae</taxon>
        <taxon>Streptophyta</taxon>
        <taxon>Embryophyta</taxon>
        <taxon>Tracheophyta</taxon>
        <taxon>Spermatophyta</taxon>
        <taxon>Magnoliopsida</taxon>
        <taxon>Ranunculales</taxon>
        <taxon>Circaeasteraceae</taxon>
        <taxon>Kingdonia</taxon>
    </lineage>
</organism>
<gene>
    <name evidence="2" type="ORF">GIB67_024474</name>
</gene>
<dbReference type="Gene3D" id="3.30.565.10">
    <property type="entry name" value="Histidine kinase-like ATPase, C-terminal domain"/>
    <property type="match status" value="1"/>
</dbReference>
<keyword evidence="1" id="KW-0547">Nucleotide-binding</keyword>
<dbReference type="GO" id="GO:0005524">
    <property type="term" value="F:ATP binding"/>
    <property type="evidence" value="ECO:0007669"/>
    <property type="project" value="UniProtKB-UniRule"/>
</dbReference>
<accession>A0A7J7MQM8</accession>
<evidence type="ECO:0000256" key="1">
    <source>
        <dbReference type="RuleBase" id="RU366032"/>
    </source>
</evidence>
<keyword evidence="3" id="KW-1185">Reference proteome</keyword>
<reference evidence="2 3" key="1">
    <citation type="journal article" date="2020" name="IScience">
        <title>Genome Sequencing of the Endangered Kingdonia uniflora (Circaeasteraceae, Ranunculales) Reveals Potential Mechanisms of Evolutionary Specialization.</title>
        <authorList>
            <person name="Sun Y."/>
            <person name="Deng T."/>
            <person name="Zhang A."/>
            <person name="Moore M.J."/>
            <person name="Landis J.B."/>
            <person name="Lin N."/>
            <person name="Zhang H."/>
            <person name="Zhang X."/>
            <person name="Huang J."/>
            <person name="Zhang X."/>
            <person name="Sun H."/>
            <person name="Wang H."/>
        </authorList>
    </citation>
    <scope>NUCLEOTIDE SEQUENCE [LARGE SCALE GENOMIC DNA]</scope>
    <source>
        <strain evidence="2">TB1705</strain>
        <tissue evidence="2">Leaf</tissue>
    </source>
</reference>
<name>A0A7J7MQM8_9MAGN</name>
<dbReference type="PANTHER" id="PTHR11947:SF3">
    <property type="entry name" value="[PYRUVATE DEHYDROGENASE (ACETYL-TRANSFERRING)] KINASE, MITOCHONDRIAL"/>
    <property type="match status" value="1"/>
</dbReference>